<dbReference type="PANTHER" id="PTHR11505">
    <property type="entry name" value="L1 TRANSPOSABLE ELEMENT-RELATED"/>
    <property type="match status" value="1"/>
</dbReference>
<evidence type="ECO:0000256" key="2">
    <source>
        <dbReference type="SAM" id="MobiDB-lite"/>
    </source>
</evidence>
<proteinExistence type="predicted"/>
<dbReference type="InterPro" id="IPR004244">
    <property type="entry name" value="Transposase_22"/>
</dbReference>
<accession>A0AAV7P851</accession>
<evidence type="ECO:0000313" key="3">
    <source>
        <dbReference type="EMBL" id="KAJ1124467.1"/>
    </source>
</evidence>
<sequence>MGEGSAQSAVRSADPRLQNSSTGVSSSPPPFLVLLGNTPLVCSMITPPHKEKPLAKPAYPLFSNVIGNAKGSLKSIEGDLSKGGGLEKTIPRGEETAINIKVLPITAPFVVSGGSCPRIFDPTSASPESTTMNVTSSSLYNPLILVSTAGATNGAATMEELMARILVELRAIKLSQEETRRETKDQLNQINTHLTLLSTRVLQVEQRVSDIEDAENQVETSTSRIQSELEDLQTKLDEMENKSQRSNLRFVGVPEESDAASSVTKVGSELICKAILLDRAKTEGDLSIMRAHRVPFMCPANSKYPRTILVNFGEFRIKEQIIFQARKACECM</sequence>
<evidence type="ECO:0000313" key="4">
    <source>
        <dbReference type="Proteomes" id="UP001066276"/>
    </source>
</evidence>
<feature type="compositionally biased region" description="Polar residues" evidence="2">
    <location>
        <begin position="17"/>
        <end position="26"/>
    </location>
</feature>
<dbReference type="Gene3D" id="1.20.5.1070">
    <property type="entry name" value="Head and neck region of the ectodomain of NDV fusion glycoprotein"/>
    <property type="match status" value="1"/>
</dbReference>
<evidence type="ECO:0000256" key="1">
    <source>
        <dbReference type="SAM" id="Coils"/>
    </source>
</evidence>
<dbReference type="Proteomes" id="UP001066276">
    <property type="component" value="Chromosome 7"/>
</dbReference>
<feature type="region of interest" description="Disordered" evidence="2">
    <location>
        <begin position="1"/>
        <end position="28"/>
    </location>
</feature>
<comment type="caution">
    <text evidence="3">The sequence shown here is derived from an EMBL/GenBank/DDBJ whole genome shotgun (WGS) entry which is preliminary data.</text>
</comment>
<dbReference type="AlphaFoldDB" id="A0AAV7P851"/>
<feature type="compositionally biased region" description="Polar residues" evidence="2">
    <location>
        <begin position="1"/>
        <end position="10"/>
    </location>
</feature>
<organism evidence="3 4">
    <name type="scientific">Pleurodeles waltl</name>
    <name type="common">Iberian ribbed newt</name>
    <dbReference type="NCBI Taxonomy" id="8319"/>
    <lineage>
        <taxon>Eukaryota</taxon>
        <taxon>Metazoa</taxon>
        <taxon>Chordata</taxon>
        <taxon>Craniata</taxon>
        <taxon>Vertebrata</taxon>
        <taxon>Euteleostomi</taxon>
        <taxon>Amphibia</taxon>
        <taxon>Batrachia</taxon>
        <taxon>Caudata</taxon>
        <taxon>Salamandroidea</taxon>
        <taxon>Salamandridae</taxon>
        <taxon>Pleurodelinae</taxon>
        <taxon>Pleurodeles</taxon>
    </lineage>
</organism>
<feature type="coiled-coil region" evidence="1">
    <location>
        <begin position="211"/>
        <end position="249"/>
    </location>
</feature>
<dbReference type="EMBL" id="JANPWB010000011">
    <property type="protein sequence ID" value="KAJ1124467.1"/>
    <property type="molecule type" value="Genomic_DNA"/>
</dbReference>
<reference evidence="3" key="1">
    <citation type="journal article" date="2022" name="bioRxiv">
        <title>Sequencing and chromosome-scale assembly of the giantPleurodeles waltlgenome.</title>
        <authorList>
            <person name="Brown T."/>
            <person name="Elewa A."/>
            <person name="Iarovenko S."/>
            <person name="Subramanian E."/>
            <person name="Araus A.J."/>
            <person name="Petzold A."/>
            <person name="Susuki M."/>
            <person name="Suzuki K.-i.T."/>
            <person name="Hayashi T."/>
            <person name="Toyoda A."/>
            <person name="Oliveira C."/>
            <person name="Osipova E."/>
            <person name="Leigh N.D."/>
            <person name="Simon A."/>
            <person name="Yun M.H."/>
        </authorList>
    </citation>
    <scope>NUCLEOTIDE SEQUENCE</scope>
    <source>
        <strain evidence="3">20211129_DDA</strain>
        <tissue evidence="3">Liver</tissue>
    </source>
</reference>
<gene>
    <name evidence="3" type="ORF">NDU88_002928</name>
</gene>
<protein>
    <submittedName>
        <fullName evidence="3">Uncharacterized protein</fullName>
    </submittedName>
</protein>
<keyword evidence="1" id="KW-0175">Coiled coil</keyword>
<keyword evidence="4" id="KW-1185">Reference proteome</keyword>
<name>A0AAV7P851_PLEWA</name>
<dbReference type="Gene3D" id="3.30.70.1820">
    <property type="entry name" value="L1 transposable element, RRM domain"/>
    <property type="match status" value="1"/>
</dbReference>